<sequence length="186" mass="20374">MTRTLHWLVLTGAVLLLSACGFHLKGLGISSRPLPFSSVYVEEGSTQLGPLLRETLSRNDRLVVLSSPKQAEAVVSVLSENQSKEVSTINSGGKVNEYQLSYTATVRTVIGGSPIEPDMQVAVRRYMNYSDSDVLGKEQEENLLWTDMRRDAADQVARRLAYIKRPATMGTTGPQSLKPANAQPKP</sequence>
<dbReference type="Proteomes" id="UP000248395">
    <property type="component" value="Unassembled WGS sequence"/>
</dbReference>
<dbReference type="PROSITE" id="PS51257">
    <property type="entry name" value="PROKAR_LIPOPROTEIN"/>
    <property type="match status" value="1"/>
</dbReference>
<comment type="function">
    <text evidence="6">Together with LptD, is involved in the assembly of lipopolysaccharide (LPS) at the surface of the outer membrane. Required for the proper assembly of LptD. Binds LPS and may serve as the LPS recognition site at the outer membrane.</text>
</comment>
<dbReference type="EMBL" id="QJKC01000014">
    <property type="protein sequence ID" value="PXX43664.1"/>
    <property type="molecule type" value="Genomic_DNA"/>
</dbReference>
<dbReference type="HAMAP" id="MF_01186">
    <property type="entry name" value="LPS_assembly_LptE"/>
    <property type="match status" value="1"/>
</dbReference>
<proteinExistence type="inferred from homology"/>
<dbReference type="AlphaFoldDB" id="A0A318JAN0"/>
<evidence type="ECO:0000256" key="5">
    <source>
        <dbReference type="ARBA" id="ARBA00023288"/>
    </source>
</evidence>
<evidence type="ECO:0000256" key="2">
    <source>
        <dbReference type="ARBA" id="ARBA00023136"/>
    </source>
</evidence>
<feature type="region of interest" description="Disordered" evidence="7">
    <location>
        <begin position="165"/>
        <end position="186"/>
    </location>
</feature>
<keyword evidence="2 6" id="KW-0472">Membrane</keyword>
<keyword evidence="5 6" id="KW-0449">Lipoprotein</keyword>
<name>A0A318JAN0_9NEIS</name>
<dbReference type="PANTHER" id="PTHR38098">
    <property type="entry name" value="LPS-ASSEMBLY LIPOPROTEIN LPTE"/>
    <property type="match status" value="1"/>
</dbReference>
<comment type="subcellular location">
    <subcellularLocation>
        <location evidence="6">Cell outer membrane</location>
        <topology evidence="6">Lipid-anchor</topology>
    </subcellularLocation>
</comment>
<comment type="subunit">
    <text evidence="6">Component of the lipopolysaccharide transport and assembly complex. Interacts with LptD.</text>
</comment>
<keyword evidence="1 6" id="KW-0732">Signal</keyword>
<comment type="similarity">
    <text evidence="6">Belongs to the LptE lipoprotein family.</text>
</comment>
<evidence type="ECO:0000313" key="9">
    <source>
        <dbReference type="Proteomes" id="UP000248395"/>
    </source>
</evidence>
<dbReference type="RefSeq" id="WP_082693422.1">
    <property type="nucleotide sequence ID" value="NZ_LNQU01000042.1"/>
</dbReference>
<evidence type="ECO:0000256" key="7">
    <source>
        <dbReference type="SAM" id="MobiDB-lite"/>
    </source>
</evidence>
<evidence type="ECO:0000256" key="3">
    <source>
        <dbReference type="ARBA" id="ARBA00023139"/>
    </source>
</evidence>
<dbReference type="GO" id="GO:0009279">
    <property type="term" value="C:cell outer membrane"/>
    <property type="evidence" value="ECO:0007669"/>
    <property type="project" value="UniProtKB-SubCell"/>
</dbReference>
<dbReference type="OrthoDB" id="5298094at2"/>
<dbReference type="Pfam" id="PF04390">
    <property type="entry name" value="LptE"/>
    <property type="match status" value="1"/>
</dbReference>
<gene>
    <name evidence="6" type="primary">lptE</name>
    <name evidence="8" type="ORF">DFR38_114101</name>
</gene>
<reference evidence="8 9" key="1">
    <citation type="submission" date="2018-05" db="EMBL/GenBank/DDBJ databases">
        <title>Genomic Encyclopedia of Type Strains, Phase IV (KMG-IV): sequencing the most valuable type-strain genomes for metagenomic binning, comparative biology and taxonomic classification.</title>
        <authorList>
            <person name="Goeker M."/>
        </authorList>
    </citation>
    <scope>NUCLEOTIDE SEQUENCE [LARGE SCALE GENOMIC DNA]</scope>
    <source>
        <strain evidence="8 9">DSM 25134</strain>
    </source>
</reference>
<organism evidence="8 9">
    <name type="scientific">Aquitalea magnusonii</name>
    <dbReference type="NCBI Taxonomy" id="332411"/>
    <lineage>
        <taxon>Bacteria</taxon>
        <taxon>Pseudomonadati</taxon>
        <taxon>Pseudomonadota</taxon>
        <taxon>Betaproteobacteria</taxon>
        <taxon>Neisseriales</taxon>
        <taxon>Chromobacteriaceae</taxon>
        <taxon>Aquitalea</taxon>
    </lineage>
</organism>
<evidence type="ECO:0000256" key="4">
    <source>
        <dbReference type="ARBA" id="ARBA00023237"/>
    </source>
</evidence>
<comment type="caution">
    <text evidence="8">The sequence shown here is derived from an EMBL/GenBank/DDBJ whole genome shotgun (WGS) entry which is preliminary data.</text>
</comment>
<dbReference type="GO" id="GO:0043165">
    <property type="term" value="P:Gram-negative-bacterium-type cell outer membrane assembly"/>
    <property type="evidence" value="ECO:0007669"/>
    <property type="project" value="UniProtKB-UniRule"/>
</dbReference>
<dbReference type="PANTHER" id="PTHR38098:SF1">
    <property type="entry name" value="LPS-ASSEMBLY LIPOPROTEIN LPTE"/>
    <property type="match status" value="1"/>
</dbReference>
<evidence type="ECO:0000313" key="8">
    <source>
        <dbReference type="EMBL" id="PXX43664.1"/>
    </source>
</evidence>
<keyword evidence="9" id="KW-1185">Reference proteome</keyword>
<protein>
    <recommendedName>
        <fullName evidence="6">LPS-assembly lipoprotein LptE</fullName>
    </recommendedName>
</protein>
<dbReference type="Gene3D" id="3.30.160.150">
    <property type="entry name" value="Lipoprotein like domain"/>
    <property type="match status" value="1"/>
</dbReference>
<accession>A0A318JAN0</accession>
<keyword evidence="4 6" id="KW-0998">Cell outer membrane</keyword>
<dbReference type="GO" id="GO:1990351">
    <property type="term" value="C:transporter complex"/>
    <property type="evidence" value="ECO:0007669"/>
    <property type="project" value="TreeGrafter"/>
</dbReference>
<evidence type="ECO:0000256" key="1">
    <source>
        <dbReference type="ARBA" id="ARBA00022729"/>
    </source>
</evidence>
<dbReference type="InterPro" id="IPR007485">
    <property type="entry name" value="LPS_assembly_LptE"/>
</dbReference>
<keyword evidence="3 6" id="KW-0564">Palmitate</keyword>
<evidence type="ECO:0000256" key="6">
    <source>
        <dbReference type="HAMAP-Rule" id="MF_01186"/>
    </source>
</evidence>